<keyword evidence="1" id="KW-0812">Transmembrane</keyword>
<sequence>MLHDHATTQVPSYTVFDLLQHVAGACVRQPSSTLRDLPFYELEELSSVLKSPGQTRVDRDFETIFNSYASRIFRQHRRKYSRWDKHAKDLSRFLDSPREILFEILVMSRNSAWLWDVVFRRHAEIPFPPNDVPLPKWADVIFRRSQCTECRYVEVEWVSLVARRQLCQRCWFSLIEQKVYSELDLLGRSDPAAEPDAFQEFQLHLKPQLDLQYIADRVAVYRSMEFWGYRAELGRKCLQYFKDHSLTKEFQHRLLEEWANRQTRRMDDEFATRRKYFLSLHERVVAELVRRLKPLGYTESDVRQLFWRPRPSEAFDLPPDLTLIAENTVKQPLKFIRSNWPYVKAALEPMILPIKEWRVTRECQKLIAYREEMILHFLQDHAALTPDDPVWDILPSLHDLHSYEPFRSMARLPSDVHLDRESVIQELIVFLERWPPRTICHSNFHISACHSRQPGTCSLEAASCVFCIAFFLFFVLNPIIV</sequence>
<reference evidence="2" key="1">
    <citation type="submission" date="2022-07" db="EMBL/GenBank/DDBJ databases">
        <title>The genome of Lyophyllum shimeji provides insight into the initial evolution of ectomycorrhizal fungal genome.</title>
        <authorList>
            <person name="Kobayashi Y."/>
            <person name="Shibata T."/>
            <person name="Hirakawa H."/>
            <person name="Shigenobu S."/>
            <person name="Nishiyama T."/>
            <person name="Yamada A."/>
            <person name="Hasebe M."/>
            <person name="Kawaguchi M."/>
        </authorList>
    </citation>
    <scope>NUCLEOTIDE SEQUENCE</scope>
    <source>
        <strain evidence="2">AT787</strain>
    </source>
</reference>
<evidence type="ECO:0000256" key="1">
    <source>
        <dbReference type="SAM" id="Phobius"/>
    </source>
</evidence>
<keyword evidence="3" id="KW-1185">Reference proteome</keyword>
<proteinExistence type="predicted"/>
<name>A0A9P3PVL2_LYOSH</name>
<dbReference type="AlphaFoldDB" id="A0A9P3PVL2"/>
<evidence type="ECO:0000313" key="3">
    <source>
        <dbReference type="Proteomes" id="UP001063166"/>
    </source>
</evidence>
<dbReference type="OrthoDB" id="2322499at2759"/>
<accession>A0A9P3PVL2</accession>
<protein>
    <submittedName>
        <fullName evidence="2">Uncharacterized protein</fullName>
    </submittedName>
</protein>
<gene>
    <name evidence="2" type="ORF">LshimejAT787_1402740</name>
</gene>
<dbReference type="EMBL" id="BRPK01000014">
    <property type="protein sequence ID" value="GLB43762.1"/>
    <property type="molecule type" value="Genomic_DNA"/>
</dbReference>
<feature type="transmembrane region" description="Helical" evidence="1">
    <location>
        <begin position="459"/>
        <end position="480"/>
    </location>
</feature>
<evidence type="ECO:0000313" key="2">
    <source>
        <dbReference type="EMBL" id="GLB43762.1"/>
    </source>
</evidence>
<keyword evidence="1" id="KW-0472">Membrane</keyword>
<dbReference type="Proteomes" id="UP001063166">
    <property type="component" value="Unassembled WGS sequence"/>
</dbReference>
<organism evidence="2 3">
    <name type="scientific">Lyophyllum shimeji</name>
    <name type="common">Hon-shimeji</name>
    <name type="synonym">Tricholoma shimeji</name>
    <dbReference type="NCBI Taxonomy" id="47721"/>
    <lineage>
        <taxon>Eukaryota</taxon>
        <taxon>Fungi</taxon>
        <taxon>Dikarya</taxon>
        <taxon>Basidiomycota</taxon>
        <taxon>Agaricomycotina</taxon>
        <taxon>Agaricomycetes</taxon>
        <taxon>Agaricomycetidae</taxon>
        <taxon>Agaricales</taxon>
        <taxon>Tricholomatineae</taxon>
        <taxon>Lyophyllaceae</taxon>
        <taxon>Lyophyllum</taxon>
    </lineage>
</organism>
<keyword evidence="1" id="KW-1133">Transmembrane helix</keyword>
<comment type="caution">
    <text evidence="2">The sequence shown here is derived from an EMBL/GenBank/DDBJ whole genome shotgun (WGS) entry which is preliminary data.</text>
</comment>